<dbReference type="EMBL" id="CP134146">
    <property type="protein sequence ID" value="WNC68871.1"/>
    <property type="molecule type" value="Genomic_DNA"/>
</dbReference>
<dbReference type="InterPro" id="IPR027303">
    <property type="entry name" value="Gln_synth_gly_rich_site"/>
</dbReference>
<dbReference type="GO" id="GO:0016874">
    <property type="term" value="F:ligase activity"/>
    <property type="evidence" value="ECO:0007669"/>
    <property type="project" value="UniProtKB-KW"/>
</dbReference>
<comment type="similarity">
    <text evidence="4 5">Belongs to the glutamine synthetase family.</text>
</comment>
<name>A0ABY9TKB1_9GAMM</name>
<evidence type="ECO:0000256" key="5">
    <source>
        <dbReference type="RuleBase" id="RU000384"/>
    </source>
</evidence>
<dbReference type="Gene3D" id="3.10.20.70">
    <property type="entry name" value="Glutamine synthetase, N-terminal domain"/>
    <property type="match status" value="1"/>
</dbReference>
<reference evidence="8" key="1">
    <citation type="submission" date="2023-09" db="EMBL/GenBank/DDBJ databases">
        <authorList>
            <person name="Li S."/>
            <person name="Li X."/>
            <person name="Zhang C."/>
            <person name="Zhao Z."/>
        </authorList>
    </citation>
    <scope>NUCLEOTIDE SEQUENCE [LARGE SCALE GENOMIC DNA]</scope>
    <source>
        <strain evidence="8">SQ345</strain>
    </source>
</reference>
<dbReference type="InterPro" id="IPR036651">
    <property type="entry name" value="Gln_synt_N_sf"/>
</dbReference>
<evidence type="ECO:0000259" key="6">
    <source>
        <dbReference type="PROSITE" id="PS51987"/>
    </source>
</evidence>
<evidence type="ECO:0000313" key="8">
    <source>
        <dbReference type="Proteomes" id="UP001248581"/>
    </source>
</evidence>
<dbReference type="RefSeq" id="WP_348388025.1">
    <property type="nucleotide sequence ID" value="NZ_CP134146.1"/>
</dbReference>
<dbReference type="SUPFAM" id="SSF55931">
    <property type="entry name" value="Glutamine synthetase/guanido kinase"/>
    <property type="match status" value="1"/>
</dbReference>
<evidence type="ECO:0000256" key="4">
    <source>
        <dbReference type="PROSITE-ProRule" id="PRU01331"/>
    </source>
</evidence>
<evidence type="ECO:0000256" key="3">
    <source>
        <dbReference type="ARBA" id="ARBA00022842"/>
    </source>
</evidence>
<gene>
    <name evidence="7" type="ORF">RI845_01655</name>
</gene>
<evidence type="ECO:0000256" key="1">
    <source>
        <dbReference type="ARBA" id="ARBA00001946"/>
    </source>
</evidence>
<dbReference type="PANTHER" id="PTHR43785">
    <property type="entry name" value="GAMMA-GLUTAMYLPUTRESCINE SYNTHETASE"/>
    <property type="match status" value="1"/>
</dbReference>
<sequence length="447" mass="49731">MDSIKNWLEENNIEEVQCITCDHTGIPRGKILPVQTFINDGGFRIPEAIMLQAACGDYIDDDLLFTLVDERDIDMVLKPDANACYILPWTQKPTAMIIHDCFDQKGELVELSARNVLKKVIELYNKADLQAVVAPEMELYLAKTNPDPNRALEPPIGRSGHTESGRQSFGIDAMTEFSPFIDDLYTWAKQLGLSLDAAIHEEGAAQFEFNFIHGDPLALADQVFVFKRMVKEAASKHGITATFMAKPIHGEPGNAMHIHQSVINATSGENIFATADGDTDAFRHYIGGLQKYIPQMMPMFAPNINSYKRFIAGYASPVNLHWGLENRTVGLRVPNAPIQARRVENRLPGADTNPYLAIAATLLCGYIGMSDKVEPSKPRLGKENDEKSTAMPTNIDDAIATMASSEKVKHYLGDLFVQGYTETRKADHENYKSVISAWERHFLLTAV</sequence>
<keyword evidence="3" id="KW-0460">Magnesium</keyword>
<proteinExistence type="inferred from homology"/>
<dbReference type="Gene3D" id="3.30.590.10">
    <property type="entry name" value="Glutamine synthetase/guanido kinase, catalytic domain"/>
    <property type="match status" value="1"/>
</dbReference>
<protein>
    <submittedName>
        <fullName evidence="7">Glutamine synthetase family protein</fullName>
        <ecNumber evidence="7">6.3.1.-</ecNumber>
    </submittedName>
</protein>
<dbReference type="InterPro" id="IPR008146">
    <property type="entry name" value="Gln_synth_cat_dom"/>
</dbReference>
<feature type="domain" description="GS catalytic" evidence="6">
    <location>
        <begin position="113"/>
        <end position="447"/>
    </location>
</feature>
<dbReference type="PROSITE" id="PS00181">
    <property type="entry name" value="GLNA_ATP"/>
    <property type="match status" value="1"/>
</dbReference>
<evidence type="ECO:0000313" key="7">
    <source>
        <dbReference type="EMBL" id="WNC68871.1"/>
    </source>
</evidence>
<accession>A0ABY9TKB1</accession>
<evidence type="ECO:0000256" key="2">
    <source>
        <dbReference type="ARBA" id="ARBA00022598"/>
    </source>
</evidence>
<dbReference type="PROSITE" id="PS51987">
    <property type="entry name" value="GS_CATALYTIC"/>
    <property type="match status" value="1"/>
</dbReference>
<dbReference type="Pfam" id="PF00120">
    <property type="entry name" value="Gln-synt_C"/>
    <property type="match status" value="1"/>
</dbReference>
<dbReference type="Proteomes" id="UP001248581">
    <property type="component" value="Chromosome"/>
</dbReference>
<organism evidence="7 8">
    <name type="scientific">Thalassotalea nanhaiensis</name>
    <dbReference type="NCBI Taxonomy" id="3065648"/>
    <lineage>
        <taxon>Bacteria</taxon>
        <taxon>Pseudomonadati</taxon>
        <taxon>Pseudomonadota</taxon>
        <taxon>Gammaproteobacteria</taxon>
        <taxon>Alteromonadales</taxon>
        <taxon>Colwelliaceae</taxon>
        <taxon>Thalassotalea</taxon>
    </lineage>
</organism>
<comment type="cofactor">
    <cofactor evidence="1">
        <name>Mg(2+)</name>
        <dbReference type="ChEBI" id="CHEBI:18420"/>
    </cofactor>
</comment>
<keyword evidence="8" id="KW-1185">Reference proteome</keyword>
<dbReference type="SUPFAM" id="SSF54368">
    <property type="entry name" value="Glutamine synthetase, N-terminal domain"/>
    <property type="match status" value="1"/>
</dbReference>
<dbReference type="PANTHER" id="PTHR43785:SF3">
    <property type="entry name" value="GS CATALYTIC DOMAIN-CONTAINING PROTEIN"/>
    <property type="match status" value="1"/>
</dbReference>
<dbReference type="InterPro" id="IPR014746">
    <property type="entry name" value="Gln_synth/guanido_kin_cat_dom"/>
</dbReference>
<dbReference type="EC" id="6.3.1.-" evidence="7"/>
<dbReference type="SMART" id="SM01230">
    <property type="entry name" value="Gln-synt_C"/>
    <property type="match status" value="1"/>
</dbReference>
<keyword evidence="2 7" id="KW-0436">Ligase</keyword>